<protein>
    <recommendedName>
        <fullName evidence="2">SAP domain-containing protein</fullName>
    </recommendedName>
</protein>
<dbReference type="Proteomes" id="UP000823388">
    <property type="component" value="Chromosome 9N"/>
</dbReference>
<dbReference type="InterPro" id="IPR003034">
    <property type="entry name" value="SAP_dom"/>
</dbReference>
<sequence>MFRNKVLVRAAASASASASSSSPLPPFLLRQLSLSAAAAAAAPISALDLEILCCRLSRRHRLACLPQLPADALLVFQGCQSREAAEAVSEVAATFPGTTVGEEEELVCSGELVAKAVECELHSMMLEHGWTCLGESIYVDSKFHQSDERTDLPALNVEVRLGRNDDFEFVVSPDAFRYTSHKISDVASPKIMEMFQHSNEVVLDINNFLTVCTTLPALQEGHVIGYSKMLPSEQCLDKLMELCLCKHGLDTNYSYHVAVKLTDGASSEMKWWPSSLVLQGSGLQPALKSVRVSKAMSALHSFVELLKAWNFFGHNKLTIKEQVLLNSSSTLPTWDKAASNLTIHSSKNDNIENFDLGHTNVMYKGQSLILDFRTPKPAVLSSLRAKSWNIEVHKIGHSPGDNDNLSGASPISDGFQSQLVAPNSLYKSQVTRLKPSFSRRKPSEKRKLGYSSEHPDADNSNKSSHPDAVANHANPVSSSNAILHMPVNQVSENLGRNHAGLLKARSQGGGGITKTQQDYLETKNLDTRRKSKGYTSTPSIQEVMKAIPDIEKDVLTTKVMNTKSNSVDAKDEVTAEAKRKAKQDLDTNMLTAVTKQKIMPEVVNNEFAIKARNNQNDDLKKKVSKSKAKAVDKDLLNSTRTKAKPDVASEELIAKVMDHHRRGELRLLTVADLKCFLGAKKAKVGGTKEVLIQRVTELLA</sequence>
<accession>A0A8T0MPC7</accession>
<feature type="domain" description="SAP" evidence="2">
    <location>
        <begin position="665"/>
        <end position="699"/>
    </location>
</feature>
<comment type="caution">
    <text evidence="3">The sequence shown here is derived from an EMBL/GenBank/DDBJ whole genome shotgun (WGS) entry which is preliminary data.</text>
</comment>
<evidence type="ECO:0000313" key="4">
    <source>
        <dbReference type="Proteomes" id="UP000823388"/>
    </source>
</evidence>
<gene>
    <name evidence="3" type="ORF">PVAP13_9NG318000</name>
</gene>
<evidence type="ECO:0000256" key="1">
    <source>
        <dbReference type="SAM" id="MobiDB-lite"/>
    </source>
</evidence>
<dbReference type="OrthoDB" id="1922499at2759"/>
<name>A0A8T0MPC7_PANVG</name>
<organism evidence="3 4">
    <name type="scientific">Panicum virgatum</name>
    <name type="common">Blackwell switchgrass</name>
    <dbReference type="NCBI Taxonomy" id="38727"/>
    <lineage>
        <taxon>Eukaryota</taxon>
        <taxon>Viridiplantae</taxon>
        <taxon>Streptophyta</taxon>
        <taxon>Embryophyta</taxon>
        <taxon>Tracheophyta</taxon>
        <taxon>Spermatophyta</taxon>
        <taxon>Magnoliopsida</taxon>
        <taxon>Liliopsida</taxon>
        <taxon>Poales</taxon>
        <taxon>Poaceae</taxon>
        <taxon>PACMAD clade</taxon>
        <taxon>Panicoideae</taxon>
        <taxon>Panicodae</taxon>
        <taxon>Paniceae</taxon>
        <taxon>Panicinae</taxon>
        <taxon>Panicum</taxon>
        <taxon>Panicum sect. Hiantes</taxon>
    </lineage>
</organism>
<proteinExistence type="predicted"/>
<feature type="region of interest" description="Disordered" evidence="1">
    <location>
        <begin position="431"/>
        <end position="474"/>
    </location>
</feature>
<evidence type="ECO:0000313" key="3">
    <source>
        <dbReference type="EMBL" id="KAG2537982.1"/>
    </source>
</evidence>
<evidence type="ECO:0000259" key="2">
    <source>
        <dbReference type="SMART" id="SM00513"/>
    </source>
</evidence>
<dbReference type="AlphaFoldDB" id="A0A8T0MPC7"/>
<dbReference type="SMART" id="SM00513">
    <property type="entry name" value="SAP"/>
    <property type="match status" value="1"/>
</dbReference>
<reference evidence="3" key="1">
    <citation type="submission" date="2020-05" db="EMBL/GenBank/DDBJ databases">
        <title>WGS assembly of Panicum virgatum.</title>
        <authorList>
            <person name="Lovell J.T."/>
            <person name="Jenkins J."/>
            <person name="Shu S."/>
            <person name="Juenger T.E."/>
            <person name="Schmutz J."/>
        </authorList>
    </citation>
    <scope>NUCLEOTIDE SEQUENCE</scope>
    <source>
        <strain evidence="3">AP13</strain>
    </source>
</reference>
<keyword evidence="4" id="KW-1185">Reference proteome</keyword>
<dbReference type="EMBL" id="CM029054">
    <property type="protein sequence ID" value="KAG2537982.1"/>
    <property type="molecule type" value="Genomic_DNA"/>
</dbReference>